<proteinExistence type="predicted"/>
<keyword evidence="2" id="KW-1185">Reference proteome</keyword>
<accession>A0AAW0A4T5</accession>
<comment type="caution">
    <text evidence="1">The sequence shown here is derived from an EMBL/GenBank/DDBJ whole genome shotgun (WGS) entry which is preliminary data.</text>
</comment>
<gene>
    <name evidence="1" type="ORF">R3P38DRAFT_1840408</name>
</gene>
<protein>
    <submittedName>
        <fullName evidence="1">Uncharacterized protein</fullName>
    </submittedName>
</protein>
<dbReference type="EMBL" id="JAWWNJ010000088">
    <property type="protein sequence ID" value="KAK7000626.1"/>
    <property type="molecule type" value="Genomic_DNA"/>
</dbReference>
<dbReference type="AlphaFoldDB" id="A0AAW0A4T5"/>
<reference evidence="1 2" key="1">
    <citation type="journal article" date="2024" name="J Genomics">
        <title>Draft genome sequencing and assembly of Favolaschia claudopus CIRM-BRFM 2984 isolated from oak limbs.</title>
        <authorList>
            <person name="Navarro D."/>
            <person name="Drula E."/>
            <person name="Chaduli D."/>
            <person name="Cazenave R."/>
            <person name="Ahrendt S."/>
            <person name="Wang J."/>
            <person name="Lipzen A."/>
            <person name="Daum C."/>
            <person name="Barry K."/>
            <person name="Grigoriev I.V."/>
            <person name="Favel A."/>
            <person name="Rosso M.N."/>
            <person name="Martin F."/>
        </authorList>
    </citation>
    <scope>NUCLEOTIDE SEQUENCE [LARGE SCALE GENOMIC DNA]</scope>
    <source>
        <strain evidence="1 2">CIRM-BRFM 2984</strain>
    </source>
</reference>
<organism evidence="1 2">
    <name type="scientific">Favolaschia claudopus</name>
    <dbReference type="NCBI Taxonomy" id="2862362"/>
    <lineage>
        <taxon>Eukaryota</taxon>
        <taxon>Fungi</taxon>
        <taxon>Dikarya</taxon>
        <taxon>Basidiomycota</taxon>
        <taxon>Agaricomycotina</taxon>
        <taxon>Agaricomycetes</taxon>
        <taxon>Agaricomycetidae</taxon>
        <taxon>Agaricales</taxon>
        <taxon>Marasmiineae</taxon>
        <taxon>Mycenaceae</taxon>
        <taxon>Favolaschia</taxon>
    </lineage>
</organism>
<dbReference type="Proteomes" id="UP001362999">
    <property type="component" value="Unassembled WGS sequence"/>
</dbReference>
<evidence type="ECO:0000313" key="1">
    <source>
        <dbReference type="EMBL" id="KAK7000626.1"/>
    </source>
</evidence>
<name>A0AAW0A4T5_9AGAR</name>
<evidence type="ECO:0000313" key="2">
    <source>
        <dbReference type="Proteomes" id="UP001362999"/>
    </source>
</evidence>
<sequence length="202" mass="22466">MIDDALSNPTEDMNDLPEALLWVSPKLVQIIQTCILIQAGSISSLPGLWARIATRWMLGYSWKEMQSAIAPISSLKDTEARNLFRKISSPPRIQKLNPDQTLQRLAQCCINIISLQLQKAKDRGQILMLYCAWSHIVRACLPTLKLLQTVQKLVMMENFAKLHGVCVCLKIETKLLKADILATNPQYCDVAGGPPKGSRAPG</sequence>